<evidence type="ECO:0000313" key="2">
    <source>
        <dbReference type="EMBL" id="GFD59608.1"/>
    </source>
</evidence>
<feature type="non-terminal residue" evidence="2">
    <location>
        <position position="82"/>
    </location>
</feature>
<feature type="region of interest" description="Disordered" evidence="1">
    <location>
        <begin position="63"/>
        <end position="82"/>
    </location>
</feature>
<feature type="compositionally biased region" description="Basic residues" evidence="1">
    <location>
        <begin position="72"/>
        <end position="82"/>
    </location>
</feature>
<dbReference type="AlphaFoldDB" id="A0A699XNE9"/>
<organism evidence="2">
    <name type="scientific">Tanacetum cinerariifolium</name>
    <name type="common">Dalmatian daisy</name>
    <name type="synonym">Chrysanthemum cinerariifolium</name>
    <dbReference type="NCBI Taxonomy" id="118510"/>
    <lineage>
        <taxon>Eukaryota</taxon>
        <taxon>Viridiplantae</taxon>
        <taxon>Streptophyta</taxon>
        <taxon>Embryophyta</taxon>
        <taxon>Tracheophyta</taxon>
        <taxon>Spermatophyta</taxon>
        <taxon>Magnoliopsida</taxon>
        <taxon>eudicotyledons</taxon>
        <taxon>Gunneridae</taxon>
        <taxon>Pentapetalae</taxon>
        <taxon>asterids</taxon>
        <taxon>campanulids</taxon>
        <taxon>Asterales</taxon>
        <taxon>Asteraceae</taxon>
        <taxon>Asteroideae</taxon>
        <taxon>Anthemideae</taxon>
        <taxon>Anthemidinae</taxon>
        <taxon>Tanacetum</taxon>
    </lineage>
</organism>
<feature type="non-terminal residue" evidence="2">
    <location>
        <position position="1"/>
    </location>
</feature>
<gene>
    <name evidence="2" type="ORF">Tci_931577</name>
</gene>
<name>A0A699XNE9_TANCI</name>
<accession>A0A699XNE9</accession>
<comment type="caution">
    <text evidence="2">The sequence shown here is derived from an EMBL/GenBank/DDBJ whole genome shotgun (WGS) entry which is preliminary data.</text>
</comment>
<reference evidence="2" key="1">
    <citation type="journal article" date="2019" name="Sci. Rep.">
        <title>Draft genome of Tanacetum cinerariifolium, the natural source of mosquito coil.</title>
        <authorList>
            <person name="Yamashiro T."/>
            <person name="Shiraishi A."/>
            <person name="Satake H."/>
            <person name="Nakayama K."/>
        </authorList>
    </citation>
    <scope>NUCLEOTIDE SEQUENCE</scope>
</reference>
<evidence type="ECO:0000256" key="1">
    <source>
        <dbReference type="SAM" id="MobiDB-lite"/>
    </source>
</evidence>
<proteinExistence type="predicted"/>
<protein>
    <submittedName>
        <fullName evidence="2">Uncharacterized protein</fullName>
    </submittedName>
</protein>
<sequence>PDQSGPHRPWTHADPGNDQRAFRPLHPHQHVQPAASICRRGGGRCASDEVRRIRALALCADQSEPGEDQTAARHRAVHSGRQ</sequence>
<dbReference type="EMBL" id="BKCJ011867178">
    <property type="protein sequence ID" value="GFD59608.1"/>
    <property type="molecule type" value="Genomic_DNA"/>
</dbReference>
<feature type="region of interest" description="Disordered" evidence="1">
    <location>
        <begin position="1"/>
        <end position="23"/>
    </location>
</feature>